<dbReference type="Pfam" id="PF20077">
    <property type="entry name" value="CcmD_alt"/>
    <property type="match status" value="1"/>
</dbReference>
<feature type="chain" id="PRO_5046941714" evidence="2">
    <location>
        <begin position="20"/>
        <end position="74"/>
    </location>
</feature>
<evidence type="ECO:0000313" key="4">
    <source>
        <dbReference type="Proteomes" id="UP001236507"/>
    </source>
</evidence>
<dbReference type="Proteomes" id="UP001236507">
    <property type="component" value="Unassembled WGS sequence"/>
</dbReference>
<keyword evidence="1" id="KW-0812">Transmembrane</keyword>
<dbReference type="EMBL" id="JASHIF010000014">
    <property type="protein sequence ID" value="MDI9860838.1"/>
    <property type="molecule type" value="Genomic_DNA"/>
</dbReference>
<reference evidence="3 4" key="1">
    <citation type="submission" date="2023-05" db="EMBL/GenBank/DDBJ databases">
        <title>Novel species of genus Flectobacillus isolated from stream in China.</title>
        <authorList>
            <person name="Lu H."/>
        </authorList>
    </citation>
    <scope>NUCLEOTIDE SEQUENCE [LARGE SCALE GENOMIC DNA]</scope>
    <source>
        <strain evidence="3 4">KCTC 42575</strain>
    </source>
</reference>
<evidence type="ECO:0000313" key="3">
    <source>
        <dbReference type="EMBL" id="MDI9860838.1"/>
    </source>
</evidence>
<keyword evidence="1" id="KW-1133">Transmembrane helix</keyword>
<feature type="signal peptide" evidence="2">
    <location>
        <begin position="1"/>
        <end position="19"/>
    </location>
</feature>
<organism evidence="3 4">
    <name type="scientific">Flectobacillus roseus</name>
    <dbReference type="NCBI Taxonomy" id="502259"/>
    <lineage>
        <taxon>Bacteria</taxon>
        <taxon>Pseudomonadati</taxon>
        <taxon>Bacteroidota</taxon>
        <taxon>Cytophagia</taxon>
        <taxon>Cytophagales</taxon>
        <taxon>Flectobacillaceae</taxon>
        <taxon>Flectobacillus</taxon>
    </lineage>
</organism>
<dbReference type="RefSeq" id="WP_095160684.1">
    <property type="nucleotide sequence ID" value="NZ_JASHIF010000014.1"/>
</dbReference>
<feature type="transmembrane region" description="Helical" evidence="1">
    <location>
        <begin position="39"/>
        <end position="59"/>
    </location>
</feature>
<gene>
    <name evidence="3" type="ORF">QM524_16600</name>
</gene>
<evidence type="ECO:0000256" key="2">
    <source>
        <dbReference type="SAM" id="SignalP"/>
    </source>
</evidence>
<sequence length="74" mass="8136">MKKLLSFLTLMLVSLASFAQDNAAGEPEMADKLYADGRIYVVVAVVVTIFLGVVIYLVTLDKKISKIEKTLNSK</sequence>
<accession>A0ABT6YB79</accession>
<comment type="caution">
    <text evidence="3">The sequence shown here is derived from an EMBL/GenBank/DDBJ whole genome shotgun (WGS) entry which is preliminary data.</text>
</comment>
<evidence type="ECO:0000256" key="1">
    <source>
        <dbReference type="SAM" id="Phobius"/>
    </source>
</evidence>
<keyword evidence="4" id="KW-1185">Reference proteome</keyword>
<proteinExistence type="predicted"/>
<protein>
    <submittedName>
        <fullName evidence="3">CcmD family protein</fullName>
    </submittedName>
</protein>
<name>A0ABT6YB79_9BACT</name>
<keyword evidence="2" id="KW-0732">Signal</keyword>
<keyword evidence="1" id="KW-0472">Membrane</keyword>